<dbReference type="Proteomes" id="UP000184510">
    <property type="component" value="Unassembled WGS sequence"/>
</dbReference>
<dbReference type="Gene3D" id="3.90.76.10">
    <property type="entry name" value="Dipeptide-binding Protein, Domain 1"/>
    <property type="match status" value="1"/>
</dbReference>
<dbReference type="Gene3D" id="3.10.105.10">
    <property type="entry name" value="Dipeptide-binding Protein, Domain 3"/>
    <property type="match status" value="1"/>
</dbReference>
<organism evidence="4 5">
    <name type="scientific">Rubritalea squalenifaciens DSM 18772</name>
    <dbReference type="NCBI Taxonomy" id="1123071"/>
    <lineage>
        <taxon>Bacteria</taxon>
        <taxon>Pseudomonadati</taxon>
        <taxon>Verrucomicrobiota</taxon>
        <taxon>Verrucomicrobiia</taxon>
        <taxon>Verrucomicrobiales</taxon>
        <taxon>Rubritaleaceae</taxon>
        <taxon>Rubritalea</taxon>
    </lineage>
</organism>
<dbReference type="CDD" id="cd08497">
    <property type="entry name" value="MbnE-like"/>
    <property type="match status" value="1"/>
</dbReference>
<keyword evidence="1" id="KW-0732">Signal</keyword>
<dbReference type="SUPFAM" id="SSF53850">
    <property type="entry name" value="Periplasmic binding protein-like II"/>
    <property type="match status" value="1"/>
</dbReference>
<dbReference type="STRING" id="1123071.SAMN02745181_2610"/>
<dbReference type="GO" id="GO:0030288">
    <property type="term" value="C:outer membrane-bounded periplasmic space"/>
    <property type="evidence" value="ECO:0007669"/>
    <property type="project" value="TreeGrafter"/>
</dbReference>
<sequence>MKFFLAITLFASLVLMSTSCKKEVVVVERESRFEPFVKKYNRHISEWLKEKHKAAKETEAEIREKIAKAETPKQKAKLEKELANHMREVEKYEYRISLGDYFSFKTPGDLPEGLVWENGMDNPVIGDPAAKKGGTFNTWILDYPPSLRAFGPNSNNSFRSELYDNIEIGLVGMHPITGGFIPGVAKEWALGEDGKTVFFKLDPDATYTDGVQVKAKDFMFYLYVRLSDDVSAPFQKQYFKEQFANITVYDESTLSISLPEPKPLLPFFVNITPAPPHFYSEYGPDFAERYNWRVQPTTGAYTVDPKDIKKGRSISLTRVKDWWAKDKKFYKYSYNVDKIFYLKIAEPSKAFELFRLGKLDSYSLGDPNYWYDRMEIPEYFNGYIEKVQFYNVYPRPPWGFHLNVAEKPLDDKNIRIGLSHALNFDKVNTIIYRGDSERLKQFSEGFQEFTDPSIEPREYSVVKAEEAFSKAGYTKRDSEGFLVNDQGQRLQVEMSWSTQPLRNQMMALLKEDARKAGVNLLLDAQQPTVSYRKVMEKRHKAVYTAWAVTPPFPRYFQFFHSENAFDEKGNKVQQTNNLMMYSDPEMDRLCEAVRFAKTKDELKDAAWKVQNIVHDEALFIPALKNSYSRLAHWRWMKWPDTKYYEFCSPITAIPSESYLYWIDEELKEETLRAKKDGVKLPEKNNLFDLYRDGIPSVEILEQREVKKN</sequence>
<gene>
    <name evidence="4" type="ORF">SAMN02745181_2610</name>
</gene>
<feature type="domain" description="Solute-binding protein family 5" evidence="3">
    <location>
        <begin position="180"/>
        <end position="556"/>
    </location>
</feature>
<dbReference type="InterPro" id="IPR039424">
    <property type="entry name" value="SBP_5"/>
</dbReference>
<evidence type="ECO:0000256" key="1">
    <source>
        <dbReference type="ARBA" id="ARBA00022729"/>
    </source>
</evidence>
<protein>
    <submittedName>
        <fullName evidence="4">Microcin C transport system substrate-binding protein</fullName>
    </submittedName>
</protein>
<evidence type="ECO:0000259" key="3">
    <source>
        <dbReference type="Pfam" id="PF00496"/>
    </source>
</evidence>
<dbReference type="PANTHER" id="PTHR30290:SF64">
    <property type="entry name" value="ABC TRANSPORTER PERIPLASMIC BINDING PROTEIN"/>
    <property type="match status" value="1"/>
</dbReference>
<dbReference type="InParanoid" id="A0A1M6M5F7"/>
<accession>A0A1M6M5F7</accession>
<feature type="coiled-coil region" evidence="2">
    <location>
        <begin position="48"/>
        <end position="95"/>
    </location>
</feature>
<dbReference type="OrthoDB" id="9801912at2"/>
<dbReference type="RefSeq" id="WP_143184180.1">
    <property type="nucleotide sequence ID" value="NZ_FQYR01000004.1"/>
</dbReference>
<dbReference type="GO" id="GO:0015833">
    <property type="term" value="P:peptide transport"/>
    <property type="evidence" value="ECO:0007669"/>
    <property type="project" value="TreeGrafter"/>
</dbReference>
<evidence type="ECO:0000313" key="4">
    <source>
        <dbReference type="EMBL" id="SHJ78669.1"/>
    </source>
</evidence>
<dbReference type="GO" id="GO:0042884">
    <property type="term" value="P:microcin transport"/>
    <property type="evidence" value="ECO:0007669"/>
    <property type="project" value="TreeGrafter"/>
</dbReference>
<name>A0A1M6M5F7_9BACT</name>
<dbReference type="InterPro" id="IPR000914">
    <property type="entry name" value="SBP_5_dom"/>
</dbReference>
<evidence type="ECO:0000256" key="2">
    <source>
        <dbReference type="SAM" id="Coils"/>
    </source>
</evidence>
<dbReference type="Gene3D" id="3.40.190.10">
    <property type="entry name" value="Periplasmic binding protein-like II"/>
    <property type="match status" value="1"/>
</dbReference>
<dbReference type="FunCoup" id="A0A1M6M5F7">
    <property type="interactions" value="36"/>
</dbReference>
<dbReference type="GO" id="GO:1904680">
    <property type="term" value="F:peptide transmembrane transporter activity"/>
    <property type="evidence" value="ECO:0007669"/>
    <property type="project" value="TreeGrafter"/>
</dbReference>
<keyword evidence="5" id="KW-1185">Reference proteome</keyword>
<dbReference type="AlphaFoldDB" id="A0A1M6M5F7"/>
<keyword evidence="2" id="KW-0175">Coiled coil</keyword>
<dbReference type="EMBL" id="FQYR01000004">
    <property type="protein sequence ID" value="SHJ78669.1"/>
    <property type="molecule type" value="Genomic_DNA"/>
</dbReference>
<evidence type="ECO:0000313" key="5">
    <source>
        <dbReference type="Proteomes" id="UP000184510"/>
    </source>
</evidence>
<dbReference type="PROSITE" id="PS51257">
    <property type="entry name" value="PROKAR_LIPOPROTEIN"/>
    <property type="match status" value="1"/>
</dbReference>
<reference evidence="4 5" key="1">
    <citation type="submission" date="2016-11" db="EMBL/GenBank/DDBJ databases">
        <authorList>
            <person name="Jaros S."/>
            <person name="Januszkiewicz K."/>
            <person name="Wedrychowicz H."/>
        </authorList>
    </citation>
    <scope>NUCLEOTIDE SEQUENCE [LARGE SCALE GENOMIC DNA]</scope>
    <source>
        <strain evidence="4 5">DSM 18772</strain>
    </source>
</reference>
<dbReference type="PANTHER" id="PTHR30290">
    <property type="entry name" value="PERIPLASMIC BINDING COMPONENT OF ABC TRANSPORTER"/>
    <property type="match status" value="1"/>
</dbReference>
<dbReference type="Pfam" id="PF00496">
    <property type="entry name" value="SBP_bac_5"/>
    <property type="match status" value="1"/>
</dbReference>
<proteinExistence type="predicted"/>